<protein>
    <recommendedName>
        <fullName evidence="6">SAM-dependent MTase RsmB/NOP-type domain-containing protein</fullName>
    </recommendedName>
</protein>
<keyword evidence="1 5" id="KW-0489">Methyltransferase</keyword>
<dbReference type="RefSeq" id="WP_164362933.1">
    <property type="nucleotide sequence ID" value="NZ_CP066776.1"/>
</dbReference>
<evidence type="ECO:0000256" key="2">
    <source>
        <dbReference type="ARBA" id="ARBA00022679"/>
    </source>
</evidence>
<dbReference type="PRINTS" id="PR02008">
    <property type="entry name" value="RCMTFAMILY"/>
</dbReference>
<keyword evidence="8" id="KW-1185">Reference proteome</keyword>
<dbReference type="InterPro" id="IPR006027">
    <property type="entry name" value="NusB_RsmB_TIM44"/>
</dbReference>
<dbReference type="InterPro" id="IPR023267">
    <property type="entry name" value="RCMT"/>
</dbReference>
<dbReference type="GO" id="GO:0001510">
    <property type="term" value="P:RNA methylation"/>
    <property type="evidence" value="ECO:0007669"/>
    <property type="project" value="InterPro"/>
</dbReference>
<dbReference type="PANTHER" id="PTHR22807:SF61">
    <property type="entry name" value="NOL1_NOP2_SUN FAMILY PROTEIN _ ANTITERMINATION NUSB DOMAIN-CONTAINING PROTEIN"/>
    <property type="match status" value="1"/>
</dbReference>
<dbReference type="Gene3D" id="3.40.50.150">
    <property type="entry name" value="Vaccinia Virus protein VP39"/>
    <property type="match status" value="1"/>
</dbReference>
<feature type="binding site" evidence="5">
    <location>
        <position position="305"/>
    </location>
    <ligand>
        <name>S-adenosyl-L-methionine</name>
        <dbReference type="ChEBI" id="CHEBI:59789"/>
    </ligand>
</feature>
<feature type="binding site" evidence="5">
    <location>
        <position position="322"/>
    </location>
    <ligand>
        <name>S-adenosyl-L-methionine</name>
        <dbReference type="ChEBI" id="CHEBI:59789"/>
    </ligand>
</feature>
<feature type="domain" description="SAM-dependent MTase RsmB/NOP-type" evidence="6">
    <location>
        <begin position="167"/>
        <end position="428"/>
    </location>
</feature>
<evidence type="ECO:0000256" key="4">
    <source>
        <dbReference type="ARBA" id="ARBA00022884"/>
    </source>
</evidence>
<dbReference type="GO" id="GO:0008173">
    <property type="term" value="F:RNA methyltransferase activity"/>
    <property type="evidence" value="ECO:0007669"/>
    <property type="project" value="InterPro"/>
</dbReference>
<evidence type="ECO:0000313" key="8">
    <source>
        <dbReference type="Proteomes" id="UP000475117"/>
    </source>
</evidence>
<dbReference type="InterPro" id="IPR029063">
    <property type="entry name" value="SAM-dependent_MTases_sf"/>
</dbReference>
<evidence type="ECO:0000256" key="3">
    <source>
        <dbReference type="ARBA" id="ARBA00022691"/>
    </source>
</evidence>
<feature type="active site" description="Nucleophile" evidence="5">
    <location>
        <position position="375"/>
    </location>
</feature>
<evidence type="ECO:0000256" key="5">
    <source>
        <dbReference type="PROSITE-ProRule" id="PRU01023"/>
    </source>
</evidence>
<evidence type="ECO:0000256" key="1">
    <source>
        <dbReference type="ARBA" id="ARBA00022603"/>
    </source>
</evidence>
<dbReference type="InterPro" id="IPR035926">
    <property type="entry name" value="NusB-like_sf"/>
</dbReference>
<dbReference type="SUPFAM" id="SSF48013">
    <property type="entry name" value="NusB-like"/>
    <property type="match status" value="1"/>
</dbReference>
<dbReference type="CDD" id="cd02440">
    <property type="entry name" value="AdoMet_MTases"/>
    <property type="match status" value="1"/>
</dbReference>
<sequence length="431" mass="48018">MPSRPSHRQNARSAAHQILCDWDPDKRWAEKLIAQHAKNLRDDDQRLATRLVMGTLQHLRTLDFVLTPMLRNGIDSVAPTSLWALRLGVEQLLFTRIPAHAAVSETVSLVSKHQRGFVNAIMRRVQREKSEITAKLEEAPAPVRYSIPDKLFNRWVEAYGEDATIALCEVINEPAPTTFRINELKPDARQRIEASGIAISPVEDWEDYYQVADPKQSIPADWFEQGWIYAQDPAASVAVRTLAPQPGEQVLDACAAPGGKTFLTALAINNQGNITATDSDPDRIERIEENCQRLGITCASTATTDWTDLDATLDVPAAVLIDAPCSNTGVLRRRIDARYRKTTLNPGPITSTQRRILANILTRIPDGGRCVYSTCSIDPAENAHCVHRVIDELTSSHPELKLTFVEDHQTLPHIDDVDGHYAALIKIERQA</sequence>
<organism evidence="7 8">
    <name type="scientific">Sulfuriroseicoccus oceanibius</name>
    <dbReference type="NCBI Taxonomy" id="2707525"/>
    <lineage>
        <taxon>Bacteria</taxon>
        <taxon>Pseudomonadati</taxon>
        <taxon>Verrucomicrobiota</taxon>
        <taxon>Verrucomicrobiia</taxon>
        <taxon>Verrucomicrobiales</taxon>
        <taxon>Verrucomicrobiaceae</taxon>
        <taxon>Sulfuriroseicoccus</taxon>
    </lineage>
</organism>
<comment type="similarity">
    <text evidence="5">Belongs to the class I-like SAM-binding methyltransferase superfamily. RsmB/NOP family.</text>
</comment>
<evidence type="ECO:0000313" key="7">
    <source>
        <dbReference type="EMBL" id="QQL46182.1"/>
    </source>
</evidence>
<name>A0A6B3LAE0_9BACT</name>
<gene>
    <name evidence="7" type="ORF">G3M56_006265</name>
</gene>
<dbReference type="PROSITE" id="PS51686">
    <property type="entry name" value="SAM_MT_RSMB_NOP"/>
    <property type="match status" value="1"/>
</dbReference>
<accession>A0A6B3LAE0</accession>
<dbReference type="GO" id="GO:0003723">
    <property type="term" value="F:RNA binding"/>
    <property type="evidence" value="ECO:0007669"/>
    <property type="project" value="UniProtKB-UniRule"/>
</dbReference>
<dbReference type="KEGG" id="soa:G3M56_006265"/>
<dbReference type="InterPro" id="IPR001678">
    <property type="entry name" value="MeTrfase_RsmB-F_NOP2_dom"/>
</dbReference>
<dbReference type="Pfam" id="PF01029">
    <property type="entry name" value="NusB"/>
    <property type="match status" value="1"/>
</dbReference>
<reference evidence="7 8" key="1">
    <citation type="submission" date="2020-12" db="EMBL/GenBank/DDBJ databases">
        <title>Sulforoseuscoccus oceanibium gen. nov., sp. nov., a representative of the phylum Verrucomicrobia with special cytoplasmic membrane, and proposal of Sulforoseuscoccusaceae fam. nov.</title>
        <authorList>
            <person name="Xi F."/>
        </authorList>
    </citation>
    <scope>NUCLEOTIDE SEQUENCE [LARGE SCALE GENOMIC DNA]</scope>
    <source>
        <strain evidence="7 8">T37</strain>
    </source>
</reference>
<proteinExistence type="inferred from homology"/>
<keyword evidence="3 5" id="KW-0949">S-adenosyl-L-methionine</keyword>
<dbReference type="Pfam" id="PF22458">
    <property type="entry name" value="RsmF-B_ferredox"/>
    <property type="match status" value="1"/>
</dbReference>
<feature type="binding site" evidence="5">
    <location>
        <begin position="254"/>
        <end position="260"/>
    </location>
    <ligand>
        <name>S-adenosyl-L-methionine</name>
        <dbReference type="ChEBI" id="CHEBI:59789"/>
    </ligand>
</feature>
<evidence type="ECO:0000259" key="6">
    <source>
        <dbReference type="PROSITE" id="PS51686"/>
    </source>
</evidence>
<dbReference type="Proteomes" id="UP000475117">
    <property type="component" value="Chromosome"/>
</dbReference>
<keyword evidence="4 5" id="KW-0694">RNA-binding</keyword>
<feature type="binding site" evidence="5">
    <location>
        <position position="278"/>
    </location>
    <ligand>
        <name>S-adenosyl-L-methionine</name>
        <dbReference type="ChEBI" id="CHEBI:59789"/>
    </ligand>
</feature>
<dbReference type="InterPro" id="IPR049560">
    <property type="entry name" value="MeTrfase_RsmB-F_NOP2_cat"/>
</dbReference>
<dbReference type="InterPro" id="IPR054728">
    <property type="entry name" value="RsmB-like_ferredoxin"/>
</dbReference>
<dbReference type="SUPFAM" id="SSF53335">
    <property type="entry name" value="S-adenosyl-L-methionine-dependent methyltransferases"/>
    <property type="match status" value="1"/>
</dbReference>
<dbReference type="PANTHER" id="PTHR22807">
    <property type="entry name" value="NOP2 YEAST -RELATED NOL1/NOP2/FMU SUN DOMAIN-CONTAINING"/>
    <property type="match status" value="1"/>
</dbReference>
<dbReference type="EMBL" id="CP066776">
    <property type="protein sequence ID" value="QQL46182.1"/>
    <property type="molecule type" value="Genomic_DNA"/>
</dbReference>
<dbReference type="Gene3D" id="1.10.940.10">
    <property type="entry name" value="NusB-like"/>
    <property type="match status" value="1"/>
</dbReference>
<dbReference type="Pfam" id="PF01189">
    <property type="entry name" value="Methyltr_RsmB-F"/>
    <property type="match status" value="1"/>
</dbReference>
<dbReference type="GO" id="GO:0006355">
    <property type="term" value="P:regulation of DNA-templated transcription"/>
    <property type="evidence" value="ECO:0007669"/>
    <property type="project" value="InterPro"/>
</dbReference>
<dbReference type="AlphaFoldDB" id="A0A6B3LAE0"/>
<keyword evidence="2 5" id="KW-0808">Transferase</keyword>